<evidence type="ECO:0000313" key="2">
    <source>
        <dbReference type="EMBL" id="KAE9041442.1"/>
    </source>
</evidence>
<dbReference type="AlphaFoldDB" id="A0A6A3NKB5"/>
<dbReference type="EMBL" id="QXFV01000313">
    <property type="protein sequence ID" value="KAE9041442.1"/>
    <property type="molecule type" value="Genomic_DNA"/>
</dbReference>
<dbReference type="Gene3D" id="3.30.420.10">
    <property type="entry name" value="Ribonuclease H-like superfamily/Ribonuclease H"/>
    <property type="match status" value="1"/>
</dbReference>
<protein>
    <submittedName>
        <fullName evidence="2">Uncharacterized protein</fullName>
    </submittedName>
</protein>
<gene>
    <name evidence="2" type="ORF">PR001_g6620</name>
</gene>
<organism evidence="2 3">
    <name type="scientific">Phytophthora rubi</name>
    <dbReference type="NCBI Taxonomy" id="129364"/>
    <lineage>
        <taxon>Eukaryota</taxon>
        <taxon>Sar</taxon>
        <taxon>Stramenopiles</taxon>
        <taxon>Oomycota</taxon>
        <taxon>Peronosporomycetes</taxon>
        <taxon>Peronosporales</taxon>
        <taxon>Peronosporaceae</taxon>
        <taxon>Phytophthora</taxon>
    </lineage>
</organism>
<evidence type="ECO:0000313" key="3">
    <source>
        <dbReference type="Proteomes" id="UP000429607"/>
    </source>
</evidence>
<feature type="compositionally biased region" description="Basic residues" evidence="1">
    <location>
        <begin position="1"/>
        <end position="10"/>
    </location>
</feature>
<dbReference type="PANTHER" id="PTHR47169">
    <property type="entry name" value="OS01G0541250 PROTEIN"/>
    <property type="match status" value="1"/>
</dbReference>
<dbReference type="InterPro" id="IPR036397">
    <property type="entry name" value="RNaseH_sf"/>
</dbReference>
<proteinExistence type="predicted"/>
<feature type="region of interest" description="Disordered" evidence="1">
    <location>
        <begin position="1"/>
        <end position="22"/>
    </location>
</feature>
<dbReference type="Proteomes" id="UP000429607">
    <property type="component" value="Unassembled WGS sequence"/>
</dbReference>
<sequence>MRVRAHHEGRHARLEEGDPLDGGSCRCSGESWLEPARPEEGWPRGTMQTRGPSPRCGLSFFSSIQSLQSQTRPRTTEDLIEEVEYAFHETSAGTLTKTFLTLQSVMLEIMKCGGSNTYKTPHLHKDKLRNAGKLPTTLPCDVQA</sequence>
<name>A0A6A3NKB5_9STRA</name>
<comment type="caution">
    <text evidence="2">The sequence shown here is derived from an EMBL/GenBank/DDBJ whole genome shotgun (WGS) entry which is preliminary data.</text>
</comment>
<reference evidence="2 3" key="1">
    <citation type="submission" date="2018-09" db="EMBL/GenBank/DDBJ databases">
        <title>Genomic investigation of the strawberry pathogen Phytophthora fragariae indicates pathogenicity is determined by transcriptional variation in three key races.</title>
        <authorList>
            <person name="Adams T.M."/>
            <person name="Armitage A.D."/>
            <person name="Sobczyk M.K."/>
            <person name="Bates H.J."/>
            <person name="Dunwell J.M."/>
            <person name="Nellist C.F."/>
            <person name="Harrison R.J."/>
        </authorList>
    </citation>
    <scope>NUCLEOTIDE SEQUENCE [LARGE SCALE GENOMIC DNA]</scope>
    <source>
        <strain evidence="2 3">SCRP249</strain>
    </source>
</reference>
<dbReference type="PANTHER" id="PTHR47169:SF2">
    <property type="entry name" value="OS01G0541250 PROTEIN"/>
    <property type="match status" value="1"/>
</dbReference>
<accession>A0A6A3NKB5</accession>
<dbReference type="GO" id="GO:0003676">
    <property type="term" value="F:nucleic acid binding"/>
    <property type="evidence" value="ECO:0007669"/>
    <property type="project" value="InterPro"/>
</dbReference>
<evidence type="ECO:0000256" key="1">
    <source>
        <dbReference type="SAM" id="MobiDB-lite"/>
    </source>
</evidence>